<reference evidence="1 2" key="1">
    <citation type="submission" date="2017-10" db="EMBL/GenBank/DDBJ databases">
        <title>Comparative genomics in systemic dimorphic fungi from Ajellomycetaceae.</title>
        <authorList>
            <person name="Munoz J.F."/>
            <person name="Mcewen J.G."/>
            <person name="Clay O.K."/>
            <person name="Cuomo C.A."/>
        </authorList>
    </citation>
    <scope>NUCLEOTIDE SEQUENCE [LARGE SCALE GENOMIC DNA]</scope>
    <source>
        <strain evidence="1 2">UAMH5409</strain>
    </source>
</reference>
<proteinExistence type="predicted"/>
<dbReference type="Proteomes" id="UP000223968">
    <property type="component" value="Unassembled WGS sequence"/>
</dbReference>
<dbReference type="STRING" id="1447875.A0A2B7Y648"/>
<gene>
    <name evidence="1" type="ORF">AJ79_01370</name>
</gene>
<keyword evidence="2" id="KW-1185">Reference proteome</keyword>
<dbReference type="AlphaFoldDB" id="A0A2B7Y648"/>
<dbReference type="EMBL" id="PDNB01000013">
    <property type="protein sequence ID" value="PGH16986.1"/>
    <property type="molecule type" value="Genomic_DNA"/>
</dbReference>
<dbReference type="OrthoDB" id="4497426at2759"/>
<accession>A0A2B7Y648</accession>
<organism evidence="1 2">
    <name type="scientific">Helicocarpus griseus UAMH5409</name>
    <dbReference type="NCBI Taxonomy" id="1447875"/>
    <lineage>
        <taxon>Eukaryota</taxon>
        <taxon>Fungi</taxon>
        <taxon>Dikarya</taxon>
        <taxon>Ascomycota</taxon>
        <taxon>Pezizomycotina</taxon>
        <taxon>Eurotiomycetes</taxon>
        <taxon>Eurotiomycetidae</taxon>
        <taxon>Onygenales</taxon>
        <taxon>Ajellomycetaceae</taxon>
        <taxon>Helicocarpus</taxon>
    </lineage>
</organism>
<evidence type="ECO:0000313" key="1">
    <source>
        <dbReference type="EMBL" id="PGH16986.1"/>
    </source>
</evidence>
<sequence length="245" mass="27462">MAHHQSDLSGESSVQLQIDYSDAYRLGAPALLPEWPVQTGPPSNETNGDLMETLVEIVAKKVQERGLDFDCILPCQRYTVGDTPTAADDTIYIRAMSEVYVNTWTPFLEDFVQVAHDLGFKGRIEVIDKRAAGGRKTFVSQCSDVTMENWPVIEKHAMDCLAAANIEWDIIMPANRGYWPESSKFTLLIKVQKSVTRQAVTLARNEIAEKLRPFHVEVEIMRSSALGPLRIGICQCKNRSRVAVH</sequence>
<evidence type="ECO:0000313" key="2">
    <source>
        <dbReference type="Proteomes" id="UP000223968"/>
    </source>
</evidence>
<protein>
    <submittedName>
        <fullName evidence="1">Uncharacterized protein</fullName>
    </submittedName>
</protein>
<comment type="caution">
    <text evidence="1">The sequence shown here is derived from an EMBL/GenBank/DDBJ whole genome shotgun (WGS) entry which is preliminary data.</text>
</comment>
<name>A0A2B7Y648_9EURO</name>